<dbReference type="PANTHER" id="PTHR12128">
    <property type="entry name" value="DIHYDRODIPICOLINATE SYNTHASE"/>
    <property type="match status" value="1"/>
</dbReference>
<dbReference type="CDD" id="cd00408">
    <property type="entry name" value="DHDPS-like"/>
    <property type="match status" value="1"/>
</dbReference>
<reference evidence="5" key="1">
    <citation type="submission" date="2020-12" db="EMBL/GenBank/DDBJ databases">
        <title>Hymenobacter sp.</title>
        <authorList>
            <person name="Kim M.K."/>
        </authorList>
    </citation>
    <scope>NUCLEOTIDE SEQUENCE [LARGE SCALE GENOMIC DNA]</scope>
    <source>
        <strain evidence="5">BT325</strain>
    </source>
</reference>
<name>A0ABS0Y8T8_9HYPH</name>
<gene>
    <name evidence="4" type="ORF">JAO75_24320</name>
</gene>
<evidence type="ECO:0000256" key="3">
    <source>
        <dbReference type="PIRNR" id="PIRNR001365"/>
    </source>
</evidence>
<dbReference type="Gene3D" id="3.20.20.70">
    <property type="entry name" value="Aldolase class I"/>
    <property type="match status" value="1"/>
</dbReference>
<evidence type="ECO:0000256" key="1">
    <source>
        <dbReference type="ARBA" id="ARBA00007592"/>
    </source>
</evidence>
<dbReference type="PRINTS" id="PR00146">
    <property type="entry name" value="DHPICSNTHASE"/>
</dbReference>
<organism evidence="4 5">
    <name type="scientific">Microvirga splendida</name>
    <dbReference type="NCBI Taxonomy" id="2795727"/>
    <lineage>
        <taxon>Bacteria</taxon>
        <taxon>Pseudomonadati</taxon>
        <taxon>Pseudomonadota</taxon>
        <taxon>Alphaproteobacteria</taxon>
        <taxon>Hyphomicrobiales</taxon>
        <taxon>Methylobacteriaceae</taxon>
        <taxon>Microvirga</taxon>
    </lineage>
</organism>
<accession>A0ABS0Y8T8</accession>
<dbReference type="InterPro" id="IPR002220">
    <property type="entry name" value="DapA-like"/>
</dbReference>
<dbReference type="InterPro" id="IPR013785">
    <property type="entry name" value="Aldolase_TIM"/>
</dbReference>
<keyword evidence="5" id="KW-1185">Reference proteome</keyword>
<protein>
    <submittedName>
        <fullName evidence="4">Dihydrodipicolinate synthase family protein</fullName>
    </submittedName>
</protein>
<dbReference type="EMBL" id="JAELXT010000056">
    <property type="protein sequence ID" value="MBJ6128520.1"/>
    <property type="molecule type" value="Genomic_DNA"/>
</dbReference>
<dbReference type="Pfam" id="PF00701">
    <property type="entry name" value="DHDPS"/>
    <property type="match status" value="1"/>
</dbReference>
<comment type="similarity">
    <text evidence="1 3">Belongs to the DapA family.</text>
</comment>
<dbReference type="PANTHER" id="PTHR12128:SF66">
    <property type="entry name" value="4-HYDROXY-2-OXOGLUTARATE ALDOLASE, MITOCHONDRIAL"/>
    <property type="match status" value="1"/>
</dbReference>
<keyword evidence="2 3" id="KW-0456">Lyase</keyword>
<dbReference type="RefSeq" id="WP_199051788.1">
    <property type="nucleotide sequence ID" value="NZ_JAELXT010000056.1"/>
</dbReference>
<comment type="caution">
    <text evidence="4">The sequence shown here is derived from an EMBL/GenBank/DDBJ whole genome shotgun (WGS) entry which is preliminary data.</text>
</comment>
<sequence>MSLPNGLSAFPITPTDAAGRVDATALRRLVARLVAAEVDSIGLLGSTGIYMYLTRDERRRAIEAALDEAAGRTPIIAGIGALRTDEAVGLARDARDIGAAAGLLSAASYTPLTDDEVFEHFSAVARESGLPVVIYDNPGTTHFKFTPELVARLAKVPGIVAIKNPGIGADDTAQHLASQRAIVPRDFSIGCSADWTAAETMLAGADTWYSVLAGLLPGVCLKLVRAAQQGDAAEARRLDGMLEPLWALFRQYSSLRVVYELAELLDICRTEPPLPILPLPDTAKRQVADTLARLPTHVTG</sequence>
<dbReference type="SUPFAM" id="SSF51569">
    <property type="entry name" value="Aldolase"/>
    <property type="match status" value="1"/>
</dbReference>
<proteinExistence type="inferred from homology"/>
<dbReference type="PIRSF" id="PIRSF001365">
    <property type="entry name" value="DHDPS"/>
    <property type="match status" value="1"/>
</dbReference>
<evidence type="ECO:0000313" key="4">
    <source>
        <dbReference type="EMBL" id="MBJ6128520.1"/>
    </source>
</evidence>
<evidence type="ECO:0000313" key="5">
    <source>
        <dbReference type="Proteomes" id="UP000620670"/>
    </source>
</evidence>
<dbReference type="Proteomes" id="UP000620670">
    <property type="component" value="Unassembled WGS sequence"/>
</dbReference>
<dbReference type="SMART" id="SM01130">
    <property type="entry name" value="DHDPS"/>
    <property type="match status" value="1"/>
</dbReference>
<evidence type="ECO:0000256" key="2">
    <source>
        <dbReference type="ARBA" id="ARBA00023239"/>
    </source>
</evidence>